<gene>
    <name evidence="2" type="ORF">GCM10010916_17060</name>
</gene>
<organism evidence="2 3">
    <name type="scientific">Paenibacillus abyssi</name>
    <dbReference type="NCBI Taxonomy" id="1340531"/>
    <lineage>
        <taxon>Bacteria</taxon>
        <taxon>Bacillati</taxon>
        <taxon>Bacillota</taxon>
        <taxon>Bacilli</taxon>
        <taxon>Bacillales</taxon>
        <taxon>Paenibacillaceae</taxon>
        <taxon>Paenibacillus</taxon>
    </lineage>
</organism>
<evidence type="ECO:0008006" key="4">
    <source>
        <dbReference type="Google" id="ProtNLM"/>
    </source>
</evidence>
<dbReference type="EMBL" id="BMGR01000004">
    <property type="protein sequence ID" value="GGG00458.1"/>
    <property type="molecule type" value="Genomic_DNA"/>
</dbReference>
<keyword evidence="3" id="KW-1185">Reference proteome</keyword>
<evidence type="ECO:0000313" key="2">
    <source>
        <dbReference type="EMBL" id="GGG00458.1"/>
    </source>
</evidence>
<dbReference type="Gene3D" id="2.60.120.430">
    <property type="entry name" value="Galactose-binding lectin"/>
    <property type="match status" value="2"/>
</dbReference>
<dbReference type="AlphaFoldDB" id="A0A917CWA2"/>
<dbReference type="RefSeq" id="WP_188530615.1">
    <property type="nucleotide sequence ID" value="NZ_BMGR01000004.1"/>
</dbReference>
<name>A0A917CWA2_9BACL</name>
<protein>
    <recommendedName>
        <fullName evidence="4">Dockerin</fullName>
    </recommendedName>
</protein>
<dbReference type="InterPro" id="IPR008979">
    <property type="entry name" value="Galactose-bd-like_sf"/>
</dbReference>
<comment type="caution">
    <text evidence="2">The sequence shown here is derived from an EMBL/GenBank/DDBJ whole genome shotgun (WGS) entry which is preliminary data.</text>
</comment>
<reference evidence="2" key="2">
    <citation type="submission" date="2020-09" db="EMBL/GenBank/DDBJ databases">
        <authorList>
            <person name="Sun Q."/>
            <person name="Zhou Y."/>
        </authorList>
    </citation>
    <scope>NUCLEOTIDE SEQUENCE</scope>
    <source>
        <strain evidence="2">CGMCC 1.12987</strain>
    </source>
</reference>
<feature type="signal peptide" evidence="1">
    <location>
        <begin position="1"/>
        <end position="26"/>
    </location>
</feature>
<dbReference type="InterPro" id="IPR032329">
    <property type="entry name" value="DUF4855"/>
</dbReference>
<dbReference type="Pfam" id="PF16147">
    <property type="entry name" value="DUF4855"/>
    <property type="match status" value="1"/>
</dbReference>
<accession>A0A917CWA2</accession>
<proteinExistence type="predicted"/>
<keyword evidence="1" id="KW-0732">Signal</keyword>
<evidence type="ECO:0000256" key="1">
    <source>
        <dbReference type="SAM" id="SignalP"/>
    </source>
</evidence>
<reference evidence="2" key="1">
    <citation type="journal article" date="2014" name="Int. J. Syst. Evol. Microbiol.">
        <title>Complete genome sequence of Corynebacterium casei LMG S-19264T (=DSM 44701T), isolated from a smear-ripened cheese.</title>
        <authorList>
            <consortium name="US DOE Joint Genome Institute (JGI-PGF)"/>
            <person name="Walter F."/>
            <person name="Albersmeier A."/>
            <person name="Kalinowski J."/>
            <person name="Ruckert C."/>
        </authorList>
    </citation>
    <scope>NUCLEOTIDE SEQUENCE</scope>
    <source>
        <strain evidence="2">CGMCC 1.12987</strain>
    </source>
</reference>
<feature type="chain" id="PRO_5037506088" description="Dockerin" evidence="1">
    <location>
        <begin position="27"/>
        <end position="708"/>
    </location>
</feature>
<evidence type="ECO:0000313" key="3">
    <source>
        <dbReference type="Proteomes" id="UP000644756"/>
    </source>
</evidence>
<dbReference type="SUPFAM" id="SSF49785">
    <property type="entry name" value="Galactose-binding domain-like"/>
    <property type="match status" value="2"/>
</dbReference>
<dbReference type="Proteomes" id="UP000644756">
    <property type="component" value="Unassembled WGS sequence"/>
</dbReference>
<sequence length="708" mass="80238">MKRKQFIAIVVVLAVMLTLKPMEAEAAYFPPGSSQGGGIEDLVLIYNGYYNPANYGGEDISAWPREQFKPYTAFVDRLGQRQEIFFRDYLFLGLQGANGRSFHREADASKAGLKSDWQWYLDRTFTTNMQQLNALNEETKAAATELGQPNLKNNVVIMVPFANENVTNFGDVDGDGVSENLTTLANREKVTRWYIDQVLSRFSQANYSHLQLKGFYWLKEDMDTTKADEVNLVKNTANYIHSKGNYIFCWIPWSQAYAATQWASFNFDFAILQPNHFVNRSNTTTPETIKNSANKSYHAGMGVEIEFDGQILRSDKYRERFYDYLNGGLEFGFMNGSILAYYQDARGVYDLTQQPEIGYPIYEDLYRFAKGNYVTDKQVSTMLNTFESLPFPTSPSAATSISTEQYVQGQKAMKINFGNYATSVITGSRGADFSKQDWSKYDSFRIDVYNPQTVTGYVTVLIGDQSGKQHYKYAPLHRSSWNTVRISIEDLAAGTGGSSQEPGTVPIDVTRIDYIKLVQRSNANYLPLPNTYYFDNMRLVQDDGARLNDLEWQTFGGNNSVTLSKTAATIREQNTAMQVHYGLYNVAQAWIEAPTHFKLKDWSNQEAFKVDVYNPNSTVMNLGLKFTDSNNQTYYRRVALQPNQWNTVQIPIAHLAAGMNATVGEGTSSALAINSLQRVDFYQRNNSNYAPLPNHLFFDNIRLGVLEP</sequence>